<reference evidence="3 4" key="1">
    <citation type="journal article" date="2024" name="G3 (Bethesda)">
        <title>Genome assembly of Hibiscus sabdariffa L. provides insights into metabolisms of medicinal natural products.</title>
        <authorList>
            <person name="Kim T."/>
        </authorList>
    </citation>
    <scope>NUCLEOTIDE SEQUENCE [LARGE SCALE GENOMIC DNA]</scope>
    <source>
        <strain evidence="3">TK-2024</strain>
        <tissue evidence="3">Old leaves</tissue>
    </source>
</reference>
<evidence type="ECO:0000313" key="4">
    <source>
        <dbReference type="Proteomes" id="UP001396334"/>
    </source>
</evidence>
<evidence type="ECO:0008006" key="5">
    <source>
        <dbReference type="Google" id="ProtNLM"/>
    </source>
</evidence>
<dbReference type="SUPFAM" id="SSF81383">
    <property type="entry name" value="F-box domain"/>
    <property type="match status" value="1"/>
</dbReference>
<feature type="domain" description="F-box associated beta-propeller type 1" evidence="2">
    <location>
        <begin position="121"/>
        <end position="354"/>
    </location>
</feature>
<dbReference type="NCBIfam" id="TIGR01640">
    <property type="entry name" value="F_box_assoc_1"/>
    <property type="match status" value="1"/>
</dbReference>
<dbReference type="PANTHER" id="PTHR31672:SF13">
    <property type="entry name" value="F-BOX PROTEIN CPR30-LIKE"/>
    <property type="match status" value="1"/>
</dbReference>
<dbReference type="Pfam" id="PF07734">
    <property type="entry name" value="FBA_1"/>
    <property type="match status" value="1"/>
</dbReference>
<dbReference type="Gene3D" id="1.20.1280.50">
    <property type="match status" value="1"/>
</dbReference>
<dbReference type="PANTHER" id="PTHR31672">
    <property type="entry name" value="BNACNNG10540D PROTEIN"/>
    <property type="match status" value="1"/>
</dbReference>
<evidence type="ECO:0000259" key="2">
    <source>
        <dbReference type="Pfam" id="PF07734"/>
    </source>
</evidence>
<dbReference type="InterPro" id="IPR001810">
    <property type="entry name" value="F-box_dom"/>
</dbReference>
<dbReference type="InterPro" id="IPR006527">
    <property type="entry name" value="F-box-assoc_dom_typ1"/>
</dbReference>
<dbReference type="InterPro" id="IPR036047">
    <property type="entry name" value="F-box-like_dom_sf"/>
</dbReference>
<protein>
    <recommendedName>
        <fullName evidence="5">F-box domain-containing protein</fullName>
    </recommendedName>
</protein>
<dbReference type="Proteomes" id="UP001396334">
    <property type="component" value="Unassembled WGS sequence"/>
</dbReference>
<dbReference type="EMBL" id="JBBPBN010000004">
    <property type="protein sequence ID" value="KAK9041775.1"/>
    <property type="molecule type" value="Genomic_DNA"/>
</dbReference>
<dbReference type="InterPro" id="IPR017451">
    <property type="entry name" value="F-box-assoc_interact_dom"/>
</dbReference>
<feature type="domain" description="F-box" evidence="1">
    <location>
        <begin position="16"/>
        <end position="55"/>
    </location>
</feature>
<comment type="caution">
    <text evidence="3">The sequence shown here is derived from an EMBL/GenBank/DDBJ whole genome shotgun (WGS) entry which is preliminary data.</text>
</comment>
<accession>A0ABR2TWA1</accession>
<sequence length="411" mass="47817">MQRQLRVGNRNDRGFECCPDDLLIQILSCVPAERLWWSCRLVCKRWNALISSPSFAQSYLQQSPPTFFVFFRLLHQWLDQMDFFLPHDDGDDKAALFIKRAFNGSLAARWKHQTRARARAVVPVASCNGLVLFKPCMYSRAKVEFYIGNLITGELITMKHRFVRGYICGFFYHPSRQEYKLLHCHRTDSTGNPFECEYTILTLGSTRWRTLRNLPCGVRQGSPPVTLGDTLYWMTEDLCFSTPHTKCENSITTFSINSEEFHTMSHPSIQSESIQCHRRLNLLAMDGRLTCWYLSGQVVHAWVSEVPGNWTLIYNLDFNGKFGSYFSPRDGSQDNYDVRPVLIRDEKLTLVWPRTGVFRYDLLKNTVEKIELEEIYPFHYREGDLLLVTCYTKSLISLSNFYPGLSEIIIR</sequence>
<evidence type="ECO:0000313" key="3">
    <source>
        <dbReference type="EMBL" id="KAK9041775.1"/>
    </source>
</evidence>
<evidence type="ECO:0000259" key="1">
    <source>
        <dbReference type="Pfam" id="PF00646"/>
    </source>
</evidence>
<dbReference type="Pfam" id="PF00646">
    <property type="entry name" value="F-box"/>
    <property type="match status" value="1"/>
</dbReference>
<gene>
    <name evidence="3" type="ORF">V6N11_016865</name>
</gene>
<organism evidence="3 4">
    <name type="scientific">Hibiscus sabdariffa</name>
    <name type="common">roselle</name>
    <dbReference type="NCBI Taxonomy" id="183260"/>
    <lineage>
        <taxon>Eukaryota</taxon>
        <taxon>Viridiplantae</taxon>
        <taxon>Streptophyta</taxon>
        <taxon>Embryophyta</taxon>
        <taxon>Tracheophyta</taxon>
        <taxon>Spermatophyta</taxon>
        <taxon>Magnoliopsida</taxon>
        <taxon>eudicotyledons</taxon>
        <taxon>Gunneridae</taxon>
        <taxon>Pentapetalae</taxon>
        <taxon>rosids</taxon>
        <taxon>malvids</taxon>
        <taxon>Malvales</taxon>
        <taxon>Malvaceae</taxon>
        <taxon>Malvoideae</taxon>
        <taxon>Hibiscus</taxon>
    </lineage>
</organism>
<dbReference type="InterPro" id="IPR050796">
    <property type="entry name" value="SCF_F-box_component"/>
</dbReference>
<keyword evidence="4" id="KW-1185">Reference proteome</keyword>
<proteinExistence type="predicted"/>
<name>A0ABR2TWA1_9ROSI</name>